<name>A0A6I2MAY9_9BACI</name>
<sequence>MEANKKWLSIPKEIRSELINNVFCRNCSDVVAIESFTIEDNQFGIVLKGKCQQCGHAVARVIESE</sequence>
<organism evidence="1 2">
    <name type="scientific">Metabacillus idriensis</name>
    <dbReference type="NCBI Taxonomy" id="324768"/>
    <lineage>
        <taxon>Bacteria</taxon>
        <taxon>Bacillati</taxon>
        <taxon>Bacillota</taxon>
        <taxon>Bacilli</taxon>
        <taxon>Bacillales</taxon>
        <taxon>Bacillaceae</taxon>
        <taxon>Metabacillus</taxon>
    </lineage>
</organism>
<proteinExistence type="predicted"/>
<comment type="caution">
    <text evidence="1">The sequence shown here is derived from an EMBL/GenBank/DDBJ whole genome shotgun (WGS) entry which is preliminary data.</text>
</comment>
<evidence type="ECO:0000313" key="2">
    <source>
        <dbReference type="Proteomes" id="UP000441585"/>
    </source>
</evidence>
<evidence type="ECO:0000313" key="1">
    <source>
        <dbReference type="EMBL" id="MRX54939.1"/>
    </source>
</evidence>
<dbReference type="AlphaFoldDB" id="A0A6I2MAY9"/>
<dbReference type="Proteomes" id="UP000441585">
    <property type="component" value="Unassembled WGS sequence"/>
</dbReference>
<accession>A0A6I2MAY9</accession>
<gene>
    <name evidence="1" type="ORF">GJU41_13230</name>
</gene>
<protein>
    <submittedName>
        <fullName evidence="1">Uncharacterized protein</fullName>
    </submittedName>
</protein>
<dbReference type="RefSeq" id="WP_070879705.1">
    <property type="nucleotide sequence ID" value="NZ_CAJGAA010000004.1"/>
</dbReference>
<reference evidence="1 2" key="1">
    <citation type="submission" date="2019-11" db="EMBL/GenBank/DDBJ databases">
        <title>Bacillus idriensis genome.</title>
        <authorList>
            <person name="Konopka E.N."/>
            <person name="Newman J.D."/>
        </authorList>
    </citation>
    <scope>NUCLEOTIDE SEQUENCE [LARGE SCALE GENOMIC DNA]</scope>
    <source>
        <strain evidence="1 2">DSM 19097</strain>
    </source>
</reference>
<keyword evidence="2" id="KW-1185">Reference proteome</keyword>
<dbReference type="EMBL" id="WKKF01000003">
    <property type="protein sequence ID" value="MRX54939.1"/>
    <property type="molecule type" value="Genomic_DNA"/>
</dbReference>